<gene>
    <name evidence="1" type="ORF">OLEA9_A107320</name>
</gene>
<evidence type="ECO:0000313" key="2">
    <source>
        <dbReference type="Proteomes" id="UP000594638"/>
    </source>
</evidence>
<evidence type="ECO:0000313" key="1">
    <source>
        <dbReference type="EMBL" id="CAA2990332.1"/>
    </source>
</evidence>
<feature type="non-terminal residue" evidence="1">
    <location>
        <position position="1"/>
    </location>
</feature>
<protein>
    <submittedName>
        <fullName evidence="1">Uncharacterized protein</fullName>
    </submittedName>
</protein>
<organism evidence="1 2">
    <name type="scientific">Olea europaea subsp. europaea</name>
    <dbReference type="NCBI Taxonomy" id="158383"/>
    <lineage>
        <taxon>Eukaryota</taxon>
        <taxon>Viridiplantae</taxon>
        <taxon>Streptophyta</taxon>
        <taxon>Embryophyta</taxon>
        <taxon>Tracheophyta</taxon>
        <taxon>Spermatophyta</taxon>
        <taxon>Magnoliopsida</taxon>
        <taxon>eudicotyledons</taxon>
        <taxon>Gunneridae</taxon>
        <taxon>Pentapetalae</taxon>
        <taxon>asterids</taxon>
        <taxon>lamiids</taxon>
        <taxon>Lamiales</taxon>
        <taxon>Oleaceae</taxon>
        <taxon>Oleeae</taxon>
        <taxon>Olea</taxon>
    </lineage>
</organism>
<dbReference type="EMBL" id="CACTIH010004249">
    <property type="protein sequence ID" value="CAA2990332.1"/>
    <property type="molecule type" value="Genomic_DNA"/>
</dbReference>
<dbReference type="AlphaFoldDB" id="A0A8S0SEA2"/>
<name>A0A8S0SEA2_OLEEU</name>
<accession>A0A8S0SEA2</accession>
<comment type="caution">
    <text evidence="1">The sequence shown here is derived from an EMBL/GenBank/DDBJ whole genome shotgun (WGS) entry which is preliminary data.</text>
</comment>
<dbReference type="Proteomes" id="UP000594638">
    <property type="component" value="Unassembled WGS sequence"/>
</dbReference>
<proteinExistence type="predicted"/>
<sequence>FCSPDSTFCVYCHYTDSITYFQPSAPSVAPPIAVALPVIRTTDSAISTLPLAPIQFISPSITPFYDPMLDEILKWLVTELSSEHSHQNYLYSKSDAR</sequence>
<dbReference type="Gramene" id="OE9A107320T1">
    <property type="protein sequence ID" value="OE9A107320C1"/>
    <property type="gene ID" value="OE9A107320"/>
</dbReference>
<keyword evidence="2" id="KW-1185">Reference proteome</keyword>
<reference evidence="1 2" key="1">
    <citation type="submission" date="2019-12" db="EMBL/GenBank/DDBJ databases">
        <authorList>
            <person name="Alioto T."/>
            <person name="Alioto T."/>
            <person name="Gomez Garrido J."/>
        </authorList>
    </citation>
    <scope>NUCLEOTIDE SEQUENCE [LARGE SCALE GENOMIC DNA]</scope>
</reference>